<feature type="compositionally biased region" description="Polar residues" evidence="2">
    <location>
        <begin position="169"/>
        <end position="194"/>
    </location>
</feature>
<feature type="compositionally biased region" description="Low complexity" evidence="2">
    <location>
        <begin position="988"/>
        <end position="1025"/>
    </location>
</feature>
<feature type="compositionally biased region" description="Low complexity" evidence="2">
    <location>
        <begin position="2262"/>
        <end position="2273"/>
    </location>
</feature>
<feature type="compositionally biased region" description="Low complexity" evidence="2">
    <location>
        <begin position="1342"/>
        <end position="1357"/>
    </location>
</feature>
<feature type="compositionally biased region" description="Low complexity" evidence="2">
    <location>
        <begin position="1158"/>
        <end position="1209"/>
    </location>
</feature>
<feature type="compositionally biased region" description="Pro residues" evidence="2">
    <location>
        <begin position="2231"/>
        <end position="2242"/>
    </location>
</feature>
<feature type="domain" description="PH" evidence="3">
    <location>
        <begin position="521"/>
        <end position="661"/>
    </location>
</feature>
<proteinExistence type="predicted"/>
<feature type="region of interest" description="Disordered" evidence="2">
    <location>
        <begin position="1856"/>
        <end position="2052"/>
    </location>
</feature>
<feature type="compositionally biased region" description="Low complexity" evidence="2">
    <location>
        <begin position="31"/>
        <end position="42"/>
    </location>
</feature>
<dbReference type="SMART" id="SM00233">
    <property type="entry name" value="PH"/>
    <property type="match status" value="1"/>
</dbReference>
<organism evidence="4 5">
    <name type="scientific">Lentinus tigrinus ALCF2SS1-6</name>
    <dbReference type="NCBI Taxonomy" id="1328759"/>
    <lineage>
        <taxon>Eukaryota</taxon>
        <taxon>Fungi</taxon>
        <taxon>Dikarya</taxon>
        <taxon>Basidiomycota</taxon>
        <taxon>Agaricomycotina</taxon>
        <taxon>Agaricomycetes</taxon>
        <taxon>Polyporales</taxon>
        <taxon>Polyporaceae</taxon>
        <taxon>Lentinus</taxon>
    </lineage>
</organism>
<dbReference type="OrthoDB" id="2507336at2759"/>
<feature type="compositionally biased region" description="Pro residues" evidence="2">
    <location>
        <begin position="1858"/>
        <end position="1873"/>
    </location>
</feature>
<feature type="compositionally biased region" description="Basic residues" evidence="2">
    <location>
        <begin position="2576"/>
        <end position="2586"/>
    </location>
</feature>
<dbReference type="InterPro" id="IPR001849">
    <property type="entry name" value="PH_domain"/>
</dbReference>
<feature type="compositionally biased region" description="Polar residues" evidence="2">
    <location>
        <begin position="1328"/>
        <end position="1339"/>
    </location>
</feature>
<keyword evidence="5" id="KW-1185">Reference proteome</keyword>
<feature type="compositionally biased region" description="Basic and acidic residues" evidence="2">
    <location>
        <begin position="2677"/>
        <end position="2695"/>
    </location>
</feature>
<feature type="compositionally biased region" description="Low complexity" evidence="2">
    <location>
        <begin position="1899"/>
        <end position="1909"/>
    </location>
</feature>
<feature type="region of interest" description="Disordered" evidence="2">
    <location>
        <begin position="163"/>
        <end position="194"/>
    </location>
</feature>
<feature type="compositionally biased region" description="Polar residues" evidence="2">
    <location>
        <begin position="1560"/>
        <end position="1570"/>
    </location>
</feature>
<feature type="compositionally biased region" description="Basic and acidic residues" evidence="2">
    <location>
        <begin position="2729"/>
        <end position="2756"/>
    </location>
</feature>
<keyword evidence="1" id="KW-0175">Coiled coil</keyword>
<feature type="compositionally biased region" description="Basic and acidic residues" evidence="2">
    <location>
        <begin position="2815"/>
        <end position="2825"/>
    </location>
</feature>
<feature type="compositionally biased region" description="Low complexity" evidence="2">
    <location>
        <begin position="112"/>
        <end position="126"/>
    </location>
</feature>
<feature type="compositionally biased region" description="Low complexity" evidence="2">
    <location>
        <begin position="1707"/>
        <end position="1716"/>
    </location>
</feature>
<feature type="compositionally biased region" description="Low complexity" evidence="2">
    <location>
        <begin position="2596"/>
        <end position="2608"/>
    </location>
</feature>
<feature type="region of interest" description="Disordered" evidence="2">
    <location>
        <begin position="1694"/>
        <end position="1720"/>
    </location>
</feature>
<feature type="region of interest" description="Disordered" evidence="2">
    <location>
        <begin position="306"/>
        <end position="376"/>
    </location>
</feature>
<feature type="compositionally biased region" description="Pro residues" evidence="2">
    <location>
        <begin position="1373"/>
        <end position="1383"/>
    </location>
</feature>
<feature type="region of interest" description="Disordered" evidence="2">
    <location>
        <begin position="424"/>
        <end position="492"/>
    </location>
</feature>
<feature type="compositionally biased region" description="Low complexity" evidence="2">
    <location>
        <begin position="2394"/>
        <end position="2442"/>
    </location>
</feature>
<evidence type="ECO:0000256" key="2">
    <source>
        <dbReference type="SAM" id="MobiDB-lite"/>
    </source>
</evidence>
<feature type="compositionally biased region" description="Low complexity" evidence="2">
    <location>
        <begin position="363"/>
        <end position="376"/>
    </location>
</feature>
<feature type="region of interest" description="Disordered" evidence="2">
    <location>
        <begin position="2970"/>
        <end position="3035"/>
    </location>
</feature>
<feature type="region of interest" description="Disordered" evidence="2">
    <location>
        <begin position="207"/>
        <end position="226"/>
    </location>
</feature>
<feature type="compositionally biased region" description="Polar residues" evidence="2">
    <location>
        <begin position="1358"/>
        <end position="1368"/>
    </location>
</feature>
<evidence type="ECO:0000259" key="3">
    <source>
        <dbReference type="SMART" id="SM00233"/>
    </source>
</evidence>
<feature type="region of interest" description="Disordered" evidence="2">
    <location>
        <begin position="3176"/>
        <end position="3202"/>
    </location>
</feature>
<feature type="region of interest" description="Disordered" evidence="2">
    <location>
        <begin position="988"/>
        <end position="1042"/>
    </location>
</feature>
<name>A0A5C2SED4_9APHY</name>
<feature type="compositionally biased region" description="Basic and acidic residues" evidence="2">
    <location>
        <begin position="2766"/>
        <end position="2775"/>
    </location>
</feature>
<feature type="compositionally biased region" description="Polar residues" evidence="2">
    <location>
        <begin position="19"/>
        <end position="30"/>
    </location>
</feature>
<feature type="compositionally biased region" description="Low complexity" evidence="2">
    <location>
        <begin position="306"/>
        <end position="337"/>
    </location>
</feature>
<feature type="region of interest" description="Disordered" evidence="2">
    <location>
        <begin position="241"/>
        <end position="290"/>
    </location>
</feature>
<evidence type="ECO:0000313" key="5">
    <source>
        <dbReference type="Proteomes" id="UP000313359"/>
    </source>
</evidence>
<feature type="region of interest" description="Disordered" evidence="2">
    <location>
        <begin position="112"/>
        <end position="135"/>
    </location>
</feature>
<feature type="region of interest" description="Disordered" evidence="2">
    <location>
        <begin position="1129"/>
        <end position="1387"/>
    </location>
</feature>
<feature type="compositionally biased region" description="Low complexity" evidence="2">
    <location>
        <begin position="756"/>
        <end position="766"/>
    </location>
</feature>
<evidence type="ECO:0000256" key="1">
    <source>
        <dbReference type="SAM" id="Coils"/>
    </source>
</evidence>
<feature type="compositionally biased region" description="Low complexity" evidence="2">
    <location>
        <begin position="1244"/>
        <end position="1260"/>
    </location>
</feature>
<feature type="compositionally biased region" description="Polar residues" evidence="2">
    <location>
        <begin position="427"/>
        <end position="444"/>
    </location>
</feature>
<feature type="compositionally biased region" description="Pro residues" evidence="2">
    <location>
        <begin position="2443"/>
        <end position="2456"/>
    </location>
</feature>
<dbReference type="SUPFAM" id="SSF50729">
    <property type="entry name" value="PH domain-like"/>
    <property type="match status" value="1"/>
</dbReference>
<feature type="compositionally biased region" description="Polar residues" evidence="2">
    <location>
        <begin position="3504"/>
        <end position="3515"/>
    </location>
</feature>
<feature type="compositionally biased region" description="Pro residues" evidence="2">
    <location>
        <begin position="3001"/>
        <end position="3013"/>
    </location>
</feature>
<feature type="compositionally biased region" description="Low complexity" evidence="2">
    <location>
        <begin position="2859"/>
        <end position="2875"/>
    </location>
</feature>
<feature type="compositionally biased region" description="Basic and acidic residues" evidence="2">
    <location>
        <begin position="2365"/>
        <end position="2387"/>
    </location>
</feature>
<accession>A0A5C2SED4</accession>
<feature type="compositionally biased region" description="Basic and acidic residues" evidence="2">
    <location>
        <begin position="2702"/>
        <end position="2716"/>
    </location>
</feature>
<feature type="compositionally biased region" description="Polar residues" evidence="2">
    <location>
        <begin position="1261"/>
        <end position="1278"/>
    </location>
</feature>
<protein>
    <recommendedName>
        <fullName evidence="3">PH domain-containing protein</fullName>
    </recommendedName>
</protein>
<feature type="compositionally biased region" description="Pro residues" evidence="2">
    <location>
        <begin position="3492"/>
        <end position="3502"/>
    </location>
</feature>
<feature type="region of interest" description="Disordered" evidence="2">
    <location>
        <begin position="3450"/>
        <end position="3551"/>
    </location>
</feature>
<feature type="compositionally biased region" description="Low complexity" evidence="2">
    <location>
        <begin position="2794"/>
        <end position="2808"/>
    </location>
</feature>
<feature type="compositionally biased region" description="Basic residues" evidence="2">
    <location>
        <begin position="2495"/>
        <end position="2512"/>
    </location>
</feature>
<feature type="compositionally biased region" description="Polar residues" evidence="2">
    <location>
        <begin position="346"/>
        <end position="362"/>
    </location>
</feature>
<feature type="region of interest" description="Disordered" evidence="2">
    <location>
        <begin position="711"/>
        <end position="769"/>
    </location>
</feature>
<evidence type="ECO:0000313" key="4">
    <source>
        <dbReference type="EMBL" id="RPD61638.1"/>
    </source>
</evidence>
<feature type="compositionally biased region" description="Low complexity" evidence="2">
    <location>
        <begin position="711"/>
        <end position="728"/>
    </location>
</feature>
<feature type="compositionally biased region" description="Polar residues" evidence="2">
    <location>
        <begin position="45"/>
        <end position="58"/>
    </location>
</feature>
<dbReference type="EMBL" id="ML122261">
    <property type="protein sequence ID" value="RPD61638.1"/>
    <property type="molecule type" value="Genomic_DNA"/>
</dbReference>
<feature type="region of interest" description="Disordered" evidence="2">
    <location>
        <begin position="1635"/>
        <end position="1676"/>
    </location>
</feature>
<feature type="compositionally biased region" description="Basic residues" evidence="2">
    <location>
        <begin position="3477"/>
        <end position="3487"/>
    </location>
</feature>
<feature type="compositionally biased region" description="Polar residues" evidence="2">
    <location>
        <begin position="951"/>
        <end position="961"/>
    </location>
</feature>
<feature type="region of interest" description="Disordered" evidence="2">
    <location>
        <begin position="2197"/>
        <end position="2216"/>
    </location>
</feature>
<feature type="region of interest" description="Disordered" evidence="2">
    <location>
        <begin position="1"/>
        <end position="83"/>
    </location>
</feature>
<feature type="compositionally biased region" description="Low complexity" evidence="2">
    <location>
        <begin position="1129"/>
        <end position="1140"/>
    </location>
</feature>
<sequence>MTSYSSSSGEPRSPIFGTATFSTLSPTQTPYSSSRYSYSDRSATPIGSNTGSELSSPRQMRRIIVSPSPTRDSDSETYTDENSLDDAREVEAALSLVEDEIDNTEDALTEWSRGSSSVGASTSFTGQYSGATSVTPSSYLSEGYRTMTDALLDRERRVLSTISEHTENASRPNSFAQSGSGSRPNTQYSNNAGNRASANLEDRASPAFHSRAATDPSGAPASGRVLNVPGRRAGELIAFFEEKQTTTGRDSPRLFGHTRTLSAPMGPRSPAPRSPSPYTTTMSPSMSTFGHTNSYGYSTTTGYRSSTYGYSSRPSSPTKSRAGSSVSSSGPITTMSSLVSPPARDTTVSTDSRFVPTSSGTFTQSRGGTSTYTGSGTTTSGTYTNTFTGFTTTATPTASSLRRPQTSPRSPLTSVRNIVAAWKERTPSLSKSMRSNTTTPSPTQGDGLFSVRRRADRGGARLRDRALGDVDETGRSMGALSGVDAGATSSGDALSTSGMLPATFDIAELGEFANVGGAQEPLRIGLLWYLNVHAPPPYRWQRCQALLYPHMLLLSWIAPGGGRGIVTLDLLNCIEVRSVQSPSHPSAQDDVGTIAAIEQSAREGEQVGQWGTAGELGDMSLMQTLCPFQLLYSDGIERLGAESPRERVRWVSAIWEVLDRAVTIPDRSASGSPTGSIRTIQSITSTATSQSGTGSRSTIYVPPLDEMSDIQSLSGSSSLSRRQSLASAHHTRATDDGAVSSQGYLYPGDPRVIAPSRSSSLRRTSSMTDLDEEFADALRRARDGRPGLGFGLGLAGGIAIGDGSPVTVSSGPRLGGNVYMSPPPSVGRGSDKKSRSSDTSSSVSDEAFFSARSTPDTRTPTSSFYSSSSFTRALTSTETKTGTGLITDESVEFASGSGTNIVTSTLSYRGTDSASHLGDSHTGSSALYSSTSPSRSSLTRSGGVRRRTPRGSRSYTPSYPTDSEEISDKENTYSGTYSYTLSTLETYTRTGTTPTMSRSMSRSRSITPTPSTTSYTRSLEVPPSRSETESEPRSPSTASFKSLSTIPSLSDYETALICDTEYETAPQCPPEYAETEFETVPVCTTPAPTEYITAEVCPSEVSTDFKTAECRCKDKVREADEISITPSFIPTIPSSASSPALSYADLGPESIPLPPSTYSPSEPSELTPTELAPSPTTLTPTSPTEPSLELTPSSLEIEEPSIPTPSTIELSDESPTESMSIPGPSPIPSMSDMLSELEPTISLTDVSTPTESSVTPTPSSQLTPTIPSTVSQPETPSSPAIPESAWGAETDRSYESSLLRASPSMASQALPEGPDTSFETSFLRPSGTPVSSEESTMLTPITEVSPSSPVSEVSPTSAELTPTQSSMSLLPDVPTPVPAPRDFPPAVTVTLSRTPSTISTVSSVSMSSSRIAPSEFELDLRTEPSLLSTPSTEHIRLPDHPPTRPPSALPLFVPLPPSPSPSTPSVSMKLSVTTPRGDVPSIASNIETIPSEAPSHILTHDVNRLLQYLNDVNDARGAENKEMAGDIQDIKGTLEDLEALLRERMFPDIPPPPPRKDQSVGGSTIISSRSPRYRGEIASERSTPAHPREGPRIVRAISLSPPPMRVPLSPETLSETMSFLSSHHSDDLSLMESEPYPMEIPASPSWPSSSPVSSPEASTSSSPTSAPPSSLTPSEELSDIGLRHLAVPPRRLTASLSPAATPPPLSSSPSPSTVSSGTARPIPSISLATLRDNLDGIRQQIAAMLDGQNDTNRRLDELRDMPRAQPAPPPIDRWDEFADRLRLIEDNLLRLLDRARVQPRVEEEAASSVDTETRSLLDRIARAHEDAGREPPTIHAPIPRQAGGPSFDEQLMEIMMSGPPPPQGQVQPPPPLIPLVYRPGQRTRPRSVSPVFEADLPQRPGTFPITRPTFPRETRRPAGTRPPPVRVHREPRTGPVGVAPSEPESQAELPPTTPGPGVGVRPEGPDIDFDARVRDQRRQRHPGTDGFFTSQTDQPIRPTTAPPAVDGEPQQQSWYQPPQQEQPPTAAPVPPPGETYPQPQPPQPQYIPIAPGPTVVQLPPAFNDILSLLRDNRDGQLAGLEQQSEIITYLRGLNQWLERDVHDRHAEIQSVSARLEQTRDEVIPLLNQIAATLRREGMPAGVPGGVAVPPPGSVAGAPQNIVVPPMVIPPAGAQFPQGFVPFVPGQVPPDRVRPGRLFPDDRTPSPEEAVIPPRPHVYGPQVPVIPPDTYPVPMGPPFPQPGPIYQVPHSESEDFVPPRPSPSSSESSSPRSGSQEHVTILPPPGGPYQGMPPGIPMVMPPAQPPIIVPPPPQQPATVIHVPASTRPSSSHGRSPSPEYRHPPSPAEAVAPDEGRVGSPRRSPRREHEEPRREHAEHEYPSEHERGPSAEGAHPGTTVVVTPGQQPAQAQPTTPGIAPTHPPTTTSPAPIIIQPPAQYQPMPMGYPPGPMGMPAPGVPQVIPIHTHTPSRTVSPTLREEPVSYTIHHSPSASTRRSSRRSRPRSRSHSRSRSRSPPGHIIVRSHSRTPPPQQPTIIVPGAPGAMPGVLPQAPVIVGPSGREHFSRPPSPIVVRTSPRPRSRSRSPSHRTVIEVPASSRGRSPSRPRSPYESHRHRSRSPSYRDDHRYDPRRRHYGSRSPSYHRPRRGSRSPSYGDYDRPHSPSRRSDRPRYRPRSPSHGDYDRPHSPSRRSDRPRPRSRSPPYDDHDRPHSPSRRSDRPRHRPYSPSHGDYDRPHSPSRRGDRPRPRSRSPYRDSRAGSPAHTARTRRDDYDRPQSPRTVEGHPAPIIVRTRSRGSPSGRPTERPPTTLAWLGSEHGEHEPPPHEYEEEGAIPVPGGVRTHRTGSARSRPPTRAPTAVGRAPTATGRAPTAGPRPVTSHEYEPSEHDEHEVRSGSPSVVGSEHEQAYRIPYAPSYAHEGPVEIPAESLRDQLKGDAPIVIPVAPSAARPAPTVAEPARVVTHPAPTAVAPAPSVAPPAGDTAGIPAVIPGSPRTLYEGVPPTSPPRTIPPPASHPMELAYSGPSDVGLADNERERQERFEELAGGMQNTIIDLQEAEEKRENNYRANEDERERLFMENERRRDEEAILRRDGVWKELEDRLAALPPVGEPPVLAPPAPETVQMPVPEVPVADIPQTLSPAVPMDADAVSIVETVQRAASLHAEEIREIVRAEREELQREREAAQAERERAQAEEAAEKARMHEEYQAHIRSLEAELEAVRKELEDEKMARATDEAERRERERAEMLEQNDLMRNQLGDLTNLVTEQRDELAQKRELADERWQVKQNRWEQKDAEDAQTRNMLQQILENQAQMLAEQVQSKNELQEELRSNQRAALDAIEAQRVAYEETIRQMGEAWRADCEQHKQETIDAVKATANEQVPYNVQGYLDEFSRSLATEVRMLLSEVGKLREDKRNLEYQIGELLQFKSKYGPGGEFDPSWKPAMTCVPTDAAAAPEPAPAPEPEPEIPQAAPSAWRTIHTRGSRRSRRTQAAAPPPAPPPEPVPTTQSWATWQPNPAFQPSPPIQPVEHLLAPPQGSPGLFGPRSPRDSLHR</sequence>
<feature type="region of interest" description="Disordered" evidence="2">
    <location>
        <begin position="2231"/>
        <end position="2904"/>
    </location>
</feature>
<gene>
    <name evidence="4" type="ORF">L227DRAFT_652383</name>
</gene>
<feature type="compositionally biased region" description="Low complexity" evidence="2">
    <location>
        <begin position="276"/>
        <end position="290"/>
    </location>
</feature>
<feature type="coiled-coil region" evidence="1">
    <location>
        <begin position="3306"/>
        <end position="3355"/>
    </location>
</feature>
<feature type="compositionally biased region" description="Basic and acidic residues" evidence="2">
    <location>
        <begin position="2877"/>
        <end position="2892"/>
    </location>
</feature>
<reference evidence="4" key="1">
    <citation type="journal article" date="2018" name="Genome Biol. Evol.">
        <title>Genomics and development of Lentinus tigrinus, a white-rot wood-decaying mushroom with dimorphic fruiting bodies.</title>
        <authorList>
            <person name="Wu B."/>
            <person name="Xu Z."/>
            <person name="Knudson A."/>
            <person name="Carlson A."/>
            <person name="Chen N."/>
            <person name="Kovaka S."/>
            <person name="LaButti K."/>
            <person name="Lipzen A."/>
            <person name="Pennachio C."/>
            <person name="Riley R."/>
            <person name="Schakwitz W."/>
            <person name="Umezawa K."/>
            <person name="Ohm R.A."/>
            <person name="Grigoriev I.V."/>
            <person name="Nagy L.G."/>
            <person name="Gibbons J."/>
            <person name="Hibbett D."/>
        </authorList>
    </citation>
    <scope>NUCLEOTIDE SEQUENCE [LARGE SCALE GENOMIC DNA]</scope>
    <source>
        <strain evidence="4">ALCF2SS1-6</strain>
    </source>
</reference>
<feature type="compositionally biased region" description="Low complexity" evidence="2">
    <location>
        <begin position="920"/>
        <end position="942"/>
    </location>
</feature>
<feature type="compositionally biased region" description="Low complexity" evidence="2">
    <location>
        <begin position="837"/>
        <end position="872"/>
    </location>
</feature>
<feature type="compositionally biased region" description="Basic residues" evidence="2">
    <location>
        <begin position="2628"/>
        <end position="2648"/>
    </location>
</feature>
<feature type="region of interest" description="Disordered" evidence="2">
    <location>
        <begin position="809"/>
        <end position="881"/>
    </location>
</feature>
<feature type="compositionally biased region" description="Basic and acidic residues" evidence="2">
    <location>
        <begin position="456"/>
        <end position="474"/>
    </location>
</feature>
<feature type="compositionally biased region" description="Pro residues" evidence="2">
    <location>
        <begin position="2293"/>
        <end position="2314"/>
    </location>
</feature>
<feature type="compositionally biased region" description="Low complexity" evidence="2">
    <location>
        <begin position="1641"/>
        <end position="1675"/>
    </location>
</feature>
<feature type="compositionally biased region" description="Low complexity" evidence="2">
    <location>
        <begin position="2324"/>
        <end position="2337"/>
    </location>
</feature>
<dbReference type="STRING" id="1328759.A0A5C2SED4"/>
<feature type="region of interest" description="Disordered" evidence="2">
    <location>
        <begin position="1826"/>
        <end position="1845"/>
    </location>
</feature>
<feature type="compositionally biased region" description="Low complexity" evidence="2">
    <location>
        <begin position="2009"/>
        <end position="2024"/>
    </location>
</feature>
<dbReference type="Proteomes" id="UP000313359">
    <property type="component" value="Unassembled WGS sequence"/>
</dbReference>
<feature type="compositionally biased region" description="Basic and acidic residues" evidence="2">
    <location>
        <begin position="2655"/>
        <end position="2670"/>
    </location>
</feature>
<feature type="region of interest" description="Disordered" evidence="2">
    <location>
        <begin position="1545"/>
        <end position="1610"/>
    </location>
</feature>
<feature type="compositionally biased region" description="Pro residues" evidence="2">
    <location>
        <begin position="2025"/>
        <end position="2045"/>
    </location>
</feature>
<feature type="region of interest" description="Disordered" evidence="2">
    <location>
        <begin position="911"/>
        <end position="970"/>
    </location>
</feature>